<dbReference type="Gene3D" id="3.20.20.70">
    <property type="entry name" value="Aldolase class I"/>
    <property type="match status" value="1"/>
</dbReference>
<dbReference type="CDD" id="cd00452">
    <property type="entry name" value="KDPG_aldolase"/>
    <property type="match status" value="1"/>
</dbReference>
<evidence type="ECO:0000313" key="6">
    <source>
        <dbReference type="EMBL" id="MXY34926.1"/>
    </source>
</evidence>
<dbReference type="AlphaFoldDB" id="A0A6B0Y721"/>
<dbReference type="InterPro" id="IPR000887">
    <property type="entry name" value="Aldlse_KDPG_KHG"/>
</dbReference>
<proteinExistence type="inferred from homology"/>
<dbReference type="NCBIfam" id="NF006600">
    <property type="entry name" value="PRK09140.1"/>
    <property type="match status" value="1"/>
</dbReference>
<dbReference type="InterPro" id="IPR013785">
    <property type="entry name" value="Aldolase_TIM"/>
</dbReference>
<evidence type="ECO:0000256" key="4">
    <source>
        <dbReference type="ARBA" id="ARBA00023239"/>
    </source>
</evidence>
<comment type="similarity">
    <text evidence="2">Belongs to the KHG/KDPG aldolase family.</text>
</comment>
<keyword evidence="4" id="KW-0456">Lyase</keyword>
<sequence length="201" mass="20682">MSRPLVAILRGIDPDEAVPVAEALIEAGIDRIEVPLNSPSPFRSIERMARAVGDRALIGAGTVLTEAQVQNVKAAGGALVVSPNCDPAVVATAKSLGMQSFPGVMTPTECFAALASGADGLKIFPAFLMGTEGLKALRAVLPAKTQVYMVGGVSAENFGDWIRAGASGFGLGSSLYAPGLEVDEIAARARAAVAAWEECDR</sequence>
<evidence type="ECO:0000256" key="5">
    <source>
        <dbReference type="ARBA" id="ARBA00023277"/>
    </source>
</evidence>
<comment type="caution">
    <text evidence="6">The sequence shown here is derived from an EMBL/GenBank/DDBJ whole genome shotgun (WGS) entry which is preliminary data.</text>
</comment>
<name>A0A6B0Y721_9RHOB</name>
<accession>A0A6B0Y721</accession>
<dbReference type="EMBL" id="VXRY01000525">
    <property type="protein sequence ID" value="MXY34926.1"/>
    <property type="molecule type" value="Genomic_DNA"/>
</dbReference>
<gene>
    <name evidence="6" type="ORF">F4Y60_12750</name>
</gene>
<dbReference type="Pfam" id="PF01081">
    <property type="entry name" value="Aldolase"/>
    <property type="match status" value="1"/>
</dbReference>
<dbReference type="PANTHER" id="PTHR30246:SF1">
    <property type="entry name" value="2-DEHYDRO-3-DEOXY-6-PHOSPHOGALACTONATE ALDOLASE-RELATED"/>
    <property type="match status" value="1"/>
</dbReference>
<protein>
    <submittedName>
        <fullName evidence="6">2-dehydro-3-deoxy-6-phosphogalactonate aldolase</fullName>
    </submittedName>
</protein>
<evidence type="ECO:0000256" key="2">
    <source>
        <dbReference type="ARBA" id="ARBA00006906"/>
    </source>
</evidence>
<evidence type="ECO:0000256" key="1">
    <source>
        <dbReference type="ARBA" id="ARBA00004761"/>
    </source>
</evidence>
<dbReference type="GO" id="GO:0016829">
    <property type="term" value="F:lyase activity"/>
    <property type="evidence" value="ECO:0007669"/>
    <property type="project" value="UniProtKB-KW"/>
</dbReference>
<keyword evidence="5" id="KW-0119">Carbohydrate metabolism</keyword>
<comment type="subunit">
    <text evidence="3">Homotrimer.</text>
</comment>
<dbReference type="SUPFAM" id="SSF51569">
    <property type="entry name" value="Aldolase"/>
    <property type="match status" value="1"/>
</dbReference>
<evidence type="ECO:0000256" key="3">
    <source>
        <dbReference type="ARBA" id="ARBA00011233"/>
    </source>
</evidence>
<organism evidence="6">
    <name type="scientific">Boseongicola sp. SB0664_bin_43</name>
    <dbReference type="NCBI Taxonomy" id="2604844"/>
    <lineage>
        <taxon>Bacteria</taxon>
        <taxon>Pseudomonadati</taxon>
        <taxon>Pseudomonadota</taxon>
        <taxon>Alphaproteobacteria</taxon>
        <taxon>Rhodobacterales</taxon>
        <taxon>Paracoccaceae</taxon>
        <taxon>Boseongicola</taxon>
    </lineage>
</organism>
<reference evidence="6" key="1">
    <citation type="submission" date="2019-09" db="EMBL/GenBank/DDBJ databases">
        <title>Characterisation of the sponge microbiome using genome-centric metagenomics.</title>
        <authorList>
            <person name="Engelberts J.P."/>
            <person name="Robbins S.J."/>
            <person name="De Goeij J.M."/>
            <person name="Aranda M."/>
            <person name="Bell S.C."/>
            <person name="Webster N.S."/>
        </authorList>
    </citation>
    <scope>NUCLEOTIDE SEQUENCE</scope>
    <source>
        <strain evidence="6">SB0664_bin_43</strain>
    </source>
</reference>
<comment type="pathway">
    <text evidence="1">Carbohydrate acid metabolism.</text>
</comment>
<dbReference type="PANTHER" id="PTHR30246">
    <property type="entry name" value="2-KETO-3-DEOXY-6-PHOSPHOGLUCONATE ALDOLASE"/>
    <property type="match status" value="1"/>
</dbReference>